<dbReference type="InterPro" id="IPR029058">
    <property type="entry name" value="AB_hydrolase_fold"/>
</dbReference>
<comment type="catalytic activity">
    <reaction evidence="14">
        <text>a diacylglycerol + H2O = a monoacylglycerol + a fatty acid + H(+)</text>
        <dbReference type="Rhea" id="RHEA:32731"/>
        <dbReference type="ChEBI" id="CHEBI:15377"/>
        <dbReference type="ChEBI" id="CHEBI:15378"/>
        <dbReference type="ChEBI" id="CHEBI:17408"/>
        <dbReference type="ChEBI" id="CHEBI:18035"/>
        <dbReference type="ChEBI" id="CHEBI:28868"/>
    </reaction>
</comment>
<evidence type="ECO:0000256" key="11">
    <source>
        <dbReference type="ARBA" id="ARBA00023034"/>
    </source>
</evidence>
<dbReference type="PANTHER" id="PTHR11802:SF190">
    <property type="entry name" value="PHEROMONE-PROCESSING CARBOXYPEPTIDASE KEX1"/>
    <property type="match status" value="1"/>
</dbReference>
<dbReference type="GO" id="GO:0006915">
    <property type="term" value="P:apoptotic process"/>
    <property type="evidence" value="ECO:0007669"/>
    <property type="project" value="UniProtKB-KW"/>
</dbReference>
<protein>
    <recommendedName>
        <fullName evidence="16">Carboxypeptidase</fullName>
        <ecNumber evidence="16">3.4.16.-</ecNumber>
    </recommendedName>
</protein>
<dbReference type="AlphaFoldDB" id="A0AAF0IT50"/>
<keyword evidence="5 16" id="KW-0645">Protease</keyword>
<evidence type="ECO:0000313" key="20">
    <source>
        <dbReference type="Proteomes" id="UP001214603"/>
    </source>
</evidence>
<dbReference type="GO" id="GO:0004185">
    <property type="term" value="F:serine-type carboxypeptidase activity"/>
    <property type="evidence" value="ECO:0007669"/>
    <property type="project" value="UniProtKB-UniRule"/>
</dbReference>
<gene>
    <name evidence="19" type="primary">KEX1</name>
    <name evidence="19" type="ORF">MOBT1_003092</name>
</gene>
<keyword evidence="4 16" id="KW-0121">Carboxypeptidase</keyword>
<evidence type="ECO:0000256" key="8">
    <source>
        <dbReference type="ARBA" id="ARBA00022729"/>
    </source>
</evidence>
<sequence>MATSGARAFYVGSLPGLPPAQPGREFAVEAGYLPARGAAGSEPVKDNAHLYFLLHRAMYKPKRRKLVIWLNGGPGCSSFDGSMMEIGAWRFRGDNLSWTPEGGSWNEYADVLYVDQPVGTGFSYVANNAYAETLPQVGAEFLHFLTEFVQAYPEYDRQRHAEHGPGGAVDVYLAGESYAGQFLPYIADAIVRAPGGAPVHLAGVAIGNGYLDPKRQAGSEVDVLVEAGVWQADGPEVKRMAKTVRACQEALARDATPRVEYAACDAILSDVLAITTRTVNGTAYCLNSYDLRLVDTSPACGMNWPKELAATYAYLRQPAVRAALHVDAAHHPEAWIECNAAVGRPIHAHANATDASVTLLPRLLEAHVPVLVFAGEQDVICNYVGLQRMVDALEWGGKRGLTTPPRDWRIDGELVGRWQSDRNLTFVRVHNASHMVAYDQPLAAHDMMLRFMDVDMNLGGGVAARNTSTVGLDTRVLVPERGALHLPAHAPSAAARPAASAAASASARPAPAAAQAQAAAAHSDLLGNVFVVALIALAVGGCLWYVLGGDAPGGRVPLRSPPPAERDVEMEPFTLGEADGERT</sequence>
<keyword evidence="6 18" id="KW-0812">Transmembrane</keyword>
<evidence type="ECO:0000256" key="7">
    <source>
        <dbReference type="ARBA" id="ARBA00022703"/>
    </source>
</evidence>
<feature type="transmembrane region" description="Helical" evidence="18">
    <location>
        <begin position="525"/>
        <end position="547"/>
    </location>
</feature>
<evidence type="ECO:0000256" key="16">
    <source>
        <dbReference type="RuleBase" id="RU361156"/>
    </source>
</evidence>
<evidence type="ECO:0000256" key="5">
    <source>
        <dbReference type="ARBA" id="ARBA00022670"/>
    </source>
</evidence>
<dbReference type="GO" id="GO:0005802">
    <property type="term" value="C:trans-Golgi network"/>
    <property type="evidence" value="ECO:0007669"/>
    <property type="project" value="TreeGrafter"/>
</dbReference>
<comment type="catalytic activity">
    <reaction evidence="15">
        <text>a monoacylglycerol + H2O = glycerol + a fatty acid + H(+)</text>
        <dbReference type="Rhea" id="RHEA:15245"/>
        <dbReference type="ChEBI" id="CHEBI:15377"/>
        <dbReference type="ChEBI" id="CHEBI:15378"/>
        <dbReference type="ChEBI" id="CHEBI:17408"/>
        <dbReference type="ChEBI" id="CHEBI:17754"/>
        <dbReference type="ChEBI" id="CHEBI:28868"/>
    </reaction>
</comment>
<evidence type="ECO:0000313" key="19">
    <source>
        <dbReference type="EMBL" id="WFD04385.1"/>
    </source>
</evidence>
<comment type="similarity">
    <text evidence="3 16">Belongs to the peptidase S10 family.</text>
</comment>
<keyword evidence="20" id="KW-1185">Reference proteome</keyword>
<keyword evidence="12 18" id="KW-0472">Membrane</keyword>
<evidence type="ECO:0000256" key="13">
    <source>
        <dbReference type="ARBA" id="ARBA00023180"/>
    </source>
</evidence>
<evidence type="ECO:0000256" key="4">
    <source>
        <dbReference type="ARBA" id="ARBA00022645"/>
    </source>
</evidence>
<keyword evidence="9 16" id="KW-0378">Hydrolase</keyword>
<evidence type="ECO:0000256" key="6">
    <source>
        <dbReference type="ARBA" id="ARBA00022692"/>
    </source>
</evidence>
<reference evidence="19" key="1">
    <citation type="submission" date="2023-03" db="EMBL/GenBank/DDBJ databases">
        <title>Mating type loci evolution in Malassezia.</title>
        <authorList>
            <person name="Coelho M.A."/>
        </authorList>
    </citation>
    <scope>NUCLEOTIDE SEQUENCE</scope>
    <source>
        <strain evidence="19">CBS 7876</strain>
    </source>
</reference>
<dbReference type="Pfam" id="PF00450">
    <property type="entry name" value="Peptidase_S10"/>
    <property type="match status" value="1"/>
</dbReference>
<keyword evidence="7" id="KW-0053">Apoptosis</keyword>
<evidence type="ECO:0000256" key="9">
    <source>
        <dbReference type="ARBA" id="ARBA00022801"/>
    </source>
</evidence>
<keyword evidence="8" id="KW-0732">Signal</keyword>
<dbReference type="EC" id="3.4.16.-" evidence="16"/>
<dbReference type="PRINTS" id="PR00724">
    <property type="entry name" value="CRBOXYPTASEC"/>
</dbReference>
<organism evidence="19 20">
    <name type="scientific">Malassezia obtusa</name>
    <dbReference type="NCBI Taxonomy" id="76774"/>
    <lineage>
        <taxon>Eukaryota</taxon>
        <taxon>Fungi</taxon>
        <taxon>Dikarya</taxon>
        <taxon>Basidiomycota</taxon>
        <taxon>Ustilaginomycotina</taxon>
        <taxon>Malasseziomycetes</taxon>
        <taxon>Malasseziales</taxon>
        <taxon>Malasseziaceae</taxon>
        <taxon>Malassezia</taxon>
    </lineage>
</organism>
<dbReference type="EMBL" id="CP119941">
    <property type="protein sequence ID" value="WFD04385.1"/>
    <property type="molecule type" value="Genomic_DNA"/>
</dbReference>
<comment type="catalytic activity">
    <reaction evidence="1">
        <text>Preferential release of a C-terminal arginine or lysine residue.</text>
        <dbReference type="EC" id="3.4.16.6"/>
    </reaction>
</comment>
<dbReference type="Gene3D" id="3.40.50.1820">
    <property type="entry name" value="alpha/beta hydrolase"/>
    <property type="match status" value="1"/>
</dbReference>
<evidence type="ECO:0000256" key="10">
    <source>
        <dbReference type="ARBA" id="ARBA00022989"/>
    </source>
</evidence>
<evidence type="ECO:0000256" key="3">
    <source>
        <dbReference type="ARBA" id="ARBA00009431"/>
    </source>
</evidence>
<keyword evidence="13" id="KW-0325">Glycoprotein</keyword>
<dbReference type="InterPro" id="IPR001563">
    <property type="entry name" value="Peptidase_S10"/>
</dbReference>
<dbReference type="InterPro" id="IPR018202">
    <property type="entry name" value="Ser_caboxypep_ser_AS"/>
</dbReference>
<proteinExistence type="inferred from homology"/>
<accession>A0AAF0IT50</accession>
<dbReference type="PROSITE" id="PS00131">
    <property type="entry name" value="CARBOXYPEPT_SER_SER"/>
    <property type="match status" value="1"/>
</dbReference>
<evidence type="ECO:0000256" key="18">
    <source>
        <dbReference type="SAM" id="Phobius"/>
    </source>
</evidence>
<keyword evidence="11" id="KW-0333">Golgi apparatus</keyword>
<name>A0AAF0IT50_9BASI</name>
<dbReference type="Proteomes" id="UP001214603">
    <property type="component" value="Chromosome 8"/>
</dbReference>
<dbReference type="PANTHER" id="PTHR11802">
    <property type="entry name" value="SERINE PROTEASE FAMILY S10 SERINE CARBOXYPEPTIDASE"/>
    <property type="match status" value="1"/>
</dbReference>
<evidence type="ECO:0000256" key="14">
    <source>
        <dbReference type="ARBA" id="ARBA00047591"/>
    </source>
</evidence>
<evidence type="ECO:0000256" key="2">
    <source>
        <dbReference type="ARBA" id="ARBA00004393"/>
    </source>
</evidence>
<keyword evidence="10 18" id="KW-1133">Transmembrane helix</keyword>
<feature type="region of interest" description="Disordered" evidence="17">
    <location>
        <begin position="554"/>
        <end position="583"/>
    </location>
</feature>
<dbReference type="SUPFAM" id="SSF53474">
    <property type="entry name" value="alpha/beta-Hydrolases"/>
    <property type="match status" value="1"/>
</dbReference>
<evidence type="ECO:0000256" key="17">
    <source>
        <dbReference type="SAM" id="MobiDB-lite"/>
    </source>
</evidence>
<comment type="subcellular location">
    <subcellularLocation>
        <location evidence="2">Golgi apparatus</location>
        <location evidence="2">trans-Golgi network membrane</location>
        <topology evidence="2">Single-pass type I membrane protein</topology>
    </subcellularLocation>
</comment>
<dbReference type="GO" id="GO:0006508">
    <property type="term" value="P:proteolysis"/>
    <property type="evidence" value="ECO:0007669"/>
    <property type="project" value="UniProtKB-KW"/>
</dbReference>
<evidence type="ECO:0000256" key="12">
    <source>
        <dbReference type="ARBA" id="ARBA00023136"/>
    </source>
</evidence>
<evidence type="ECO:0000256" key="1">
    <source>
        <dbReference type="ARBA" id="ARBA00001003"/>
    </source>
</evidence>
<evidence type="ECO:0000256" key="15">
    <source>
        <dbReference type="ARBA" id="ARBA00048461"/>
    </source>
</evidence>